<keyword evidence="2" id="KW-1185">Reference proteome</keyword>
<protein>
    <submittedName>
        <fullName evidence="3">BESS domain-containing protein</fullName>
    </submittedName>
</protein>
<dbReference type="WBParaSite" id="SMUV_0000455801-mRNA-1">
    <property type="protein sequence ID" value="SMUV_0000455801-mRNA-1"/>
    <property type="gene ID" value="SMUV_0000455801"/>
</dbReference>
<dbReference type="Proteomes" id="UP000046393">
    <property type="component" value="Unplaced"/>
</dbReference>
<dbReference type="AlphaFoldDB" id="A0A0N5AJC3"/>
<accession>A0A0N5AJC3</accession>
<evidence type="ECO:0000256" key="1">
    <source>
        <dbReference type="SAM" id="MobiDB-lite"/>
    </source>
</evidence>
<evidence type="ECO:0000313" key="2">
    <source>
        <dbReference type="Proteomes" id="UP000046393"/>
    </source>
</evidence>
<sequence>MSLLIFETSFVLPKQPGIPPLIRPPIVPDFINRNENGQSGLALDRNGPPQMHPLSKKNFKAQSPVKDGLSGSEGNTEGMNELFAKMVWKKLDLIKDPVRLSRLHIEIMNILQMAVAEESSAQPHQ</sequence>
<reference evidence="3" key="1">
    <citation type="submission" date="2017-02" db="UniProtKB">
        <authorList>
            <consortium name="WormBaseParasite"/>
        </authorList>
    </citation>
    <scope>IDENTIFICATION</scope>
</reference>
<feature type="region of interest" description="Disordered" evidence="1">
    <location>
        <begin position="33"/>
        <end position="76"/>
    </location>
</feature>
<name>A0A0N5AJC3_9BILA</name>
<evidence type="ECO:0000313" key="3">
    <source>
        <dbReference type="WBParaSite" id="SMUV_0000455801-mRNA-1"/>
    </source>
</evidence>
<organism evidence="2 3">
    <name type="scientific">Syphacia muris</name>
    <dbReference type="NCBI Taxonomy" id="451379"/>
    <lineage>
        <taxon>Eukaryota</taxon>
        <taxon>Metazoa</taxon>
        <taxon>Ecdysozoa</taxon>
        <taxon>Nematoda</taxon>
        <taxon>Chromadorea</taxon>
        <taxon>Rhabditida</taxon>
        <taxon>Spirurina</taxon>
        <taxon>Oxyuridomorpha</taxon>
        <taxon>Oxyuroidea</taxon>
        <taxon>Oxyuridae</taxon>
        <taxon>Syphacia</taxon>
    </lineage>
</organism>
<proteinExistence type="predicted"/>